<feature type="domain" description="CHY-type" evidence="4">
    <location>
        <begin position="8"/>
        <end position="88"/>
    </location>
</feature>
<keyword evidence="1" id="KW-0479">Metal-binding</keyword>
<dbReference type="InterPro" id="IPR037274">
    <property type="entry name" value="Znf_CHY_sf"/>
</dbReference>
<organism evidence="5 6">
    <name type="scientific">Sporosarcina pasteurii</name>
    <name type="common">Bacillus pasteurii</name>
    <dbReference type="NCBI Taxonomy" id="1474"/>
    <lineage>
        <taxon>Bacteria</taxon>
        <taxon>Bacillati</taxon>
        <taxon>Bacillota</taxon>
        <taxon>Bacilli</taxon>
        <taxon>Bacillales</taxon>
        <taxon>Caryophanaceae</taxon>
        <taxon>Sporosarcina</taxon>
    </lineage>
</organism>
<dbReference type="PIRSF" id="PIRSF017292">
    <property type="entry name" value="UCP017292_Znf_CHY"/>
    <property type="match status" value="1"/>
</dbReference>
<evidence type="ECO:0000256" key="2">
    <source>
        <dbReference type="ARBA" id="ARBA00022771"/>
    </source>
</evidence>
<dbReference type="EMBL" id="UGYZ01000002">
    <property type="protein sequence ID" value="SUJ05430.1"/>
    <property type="molecule type" value="Genomic_DNA"/>
</dbReference>
<dbReference type="PROSITE" id="PS51266">
    <property type="entry name" value="ZF_CHY"/>
    <property type="match status" value="1"/>
</dbReference>
<dbReference type="Proteomes" id="UP000254519">
    <property type="component" value="Unassembled WGS sequence"/>
</dbReference>
<evidence type="ECO:0000259" key="4">
    <source>
        <dbReference type="PROSITE" id="PS51266"/>
    </source>
</evidence>
<evidence type="ECO:0000256" key="1">
    <source>
        <dbReference type="ARBA" id="ARBA00022723"/>
    </source>
</evidence>
<dbReference type="AlphaFoldDB" id="A0A380BRV0"/>
<dbReference type="OrthoDB" id="882119at2"/>
<dbReference type="SUPFAM" id="SSF161219">
    <property type="entry name" value="CHY zinc finger-like"/>
    <property type="match status" value="1"/>
</dbReference>
<dbReference type="InterPro" id="IPR008913">
    <property type="entry name" value="Znf_CHY"/>
</dbReference>
<dbReference type="InterPro" id="IPR016694">
    <property type="entry name" value="UCP017292"/>
</dbReference>
<reference evidence="5 6" key="1">
    <citation type="submission" date="2018-06" db="EMBL/GenBank/DDBJ databases">
        <authorList>
            <consortium name="Pathogen Informatics"/>
            <person name="Doyle S."/>
        </authorList>
    </citation>
    <scope>NUCLEOTIDE SEQUENCE [LARGE SCALE GENOMIC DNA]</scope>
    <source>
        <strain evidence="6">ATCC 11859 / DSM 33 / NCIB 8841 / NCTC 4822</strain>
    </source>
</reference>
<name>A0A380BRV0_SPOPA</name>
<evidence type="ECO:0000313" key="5">
    <source>
        <dbReference type="EMBL" id="SUJ05430.1"/>
    </source>
</evidence>
<dbReference type="PANTHER" id="PTHR28082:SF1">
    <property type="entry name" value="HELPER OF TIM PROTEIN 13"/>
    <property type="match status" value="1"/>
</dbReference>
<evidence type="ECO:0000313" key="6">
    <source>
        <dbReference type="Proteomes" id="UP000254519"/>
    </source>
</evidence>
<dbReference type="PANTHER" id="PTHR28082">
    <property type="entry name" value="ZINC FINGER PROTEIN"/>
    <property type="match status" value="1"/>
</dbReference>
<dbReference type="GO" id="GO:0045041">
    <property type="term" value="P:protein import into mitochondrial intermembrane space"/>
    <property type="evidence" value="ECO:0007669"/>
    <property type="project" value="TreeGrafter"/>
</dbReference>
<keyword evidence="2" id="KW-0863">Zinc-finger</keyword>
<sequence length="111" mass="13385">MVKVFGRIVDNQTRCKHYHTDKDIVAIKFKCCNKYYPCYKCHEELEHHPIAVWPKDEFNEKAILCGVCRREHTINEYLSINHCLSCESSFNERCAHHYYLYFEVKNNNYCN</sequence>
<dbReference type="GO" id="GO:0008270">
    <property type="term" value="F:zinc ion binding"/>
    <property type="evidence" value="ECO:0007669"/>
    <property type="project" value="UniProtKB-KW"/>
</dbReference>
<dbReference type="InterPro" id="IPR052604">
    <property type="entry name" value="Mito_Tim_assembly_helper"/>
</dbReference>
<dbReference type="RefSeq" id="WP_115361234.1">
    <property type="nucleotide sequence ID" value="NZ_CP038012.1"/>
</dbReference>
<gene>
    <name evidence="5" type="ORF">NCTC4822_01669</name>
</gene>
<accession>A0A380BRV0</accession>
<dbReference type="Pfam" id="PF05495">
    <property type="entry name" value="zf-CHY"/>
    <property type="match status" value="1"/>
</dbReference>
<protein>
    <submittedName>
        <fullName evidence="5">Uncharacterized conserved protein</fullName>
    </submittedName>
</protein>
<keyword evidence="6" id="KW-1185">Reference proteome</keyword>
<keyword evidence="3" id="KW-0862">Zinc</keyword>
<evidence type="ECO:0000256" key="3">
    <source>
        <dbReference type="ARBA" id="ARBA00022833"/>
    </source>
</evidence>
<proteinExistence type="predicted"/>